<sequence length="323" mass="34242">MKFLARYGIDTYMLLLILTVCLGAVLPVSGVAADVLSTITYCAVALLFFLYGVRLNSSEVIEGMTNWRLQGASFAATFVFLPVLGILIATILSPVLGEPLTIGILFLSILPSTINSSIAFTGMAGGNVSGAICSASMSNLIGVVLTPALAALVLHQGGVSISADAVVKIATQILLPFVLGQILRRWLAPFVLRHKPLTLFVDRGSILLIVYSAFSAGTVAGIWGAIPPLTLVILFAVILGYLVITMRGVILLGRLTLRNERDRAALFFCGSTKSLASGLPIALALFPAEMVSTTVLPLMMYHLTQLFICAVISQRMAARSRAA</sequence>
<dbReference type="PANTHER" id="PTHR18640">
    <property type="entry name" value="SOLUTE CARRIER FAMILY 10 MEMBER 7"/>
    <property type="match status" value="1"/>
</dbReference>
<feature type="transmembrane region" description="Helical" evidence="1">
    <location>
        <begin position="35"/>
        <end position="53"/>
    </location>
</feature>
<proteinExistence type="predicted"/>
<evidence type="ECO:0000313" key="3">
    <source>
        <dbReference type="Proteomes" id="UP000679284"/>
    </source>
</evidence>
<feature type="transmembrane region" description="Helical" evidence="1">
    <location>
        <begin position="264"/>
        <end position="286"/>
    </location>
</feature>
<gene>
    <name evidence="2" type="ORF">GR316_03930</name>
</gene>
<name>A0A8J8MRR7_9RHOB</name>
<dbReference type="GO" id="GO:0005886">
    <property type="term" value="C:plasma membrane"/>
    <property type="evidence" value="ECO:0007669"/>
    <property type="project" value="TreeGrafter"/>
</dbReference>
<keyword evidence="1" id="KW-0472">Membrane</keyword>
<dbReference type="EMBL" id="CP047289">
    <property type="protein sequence ID" value="QUS35491.1"/>
    <property type="molecule type" value="Genomic_DNA"/>
</dbReference>
<keyword evidence="3" id="KW-1185">Reference proteome</keyword>
<dbReference type="Pfam" id="PF13593">
    <property type="entry name" value="SBF_like"/>
    <property type="match status" value="1"/>
</dbReference>
<feature type="transmembrane region" description="Helical" evidence="1">
    <location>
        <begin position="204"/>
        <end position="226"/>
    </location>
</feature>
<feature type="transmembrane region" description="Helical" evidence="1">
    <location>
        <begin position="74"/>
        <end position="96"/>
    </location>
</feature>
<feature type="transmembrane region" description="Helical" evidence="1">
    <location>
        <begin position="298"/>
        <end position="318"/>
    </location>
</feature>
<keyword evidence="1" id="KW-1133">Transmembrane helix</keyword>
<dbReference type="Gene3D" id="1.20.1530.20">
    <property type="match status" value="1"/>
</dbReference>
<feature type="transmembrane region" description="Helical" evidence="1">
    <location>
        <begin position="102"/>
        <end position="120"/>
    </location>
</feature>
<accession>A0A8J8MRR7</accession>
<feature type="transmembrane region" description="Helical" evidence="1">
    <location>
        <begin position="165"/>
        <end position="183"/>
    </location>
</feature>
<protein>
    <submittedName>
        <fullName evidence="2">Bile acid:sodium symporter</fullName>
    </submittedName>
</protein>
<dbReference type="KEGG" id="fap:GR316_03930"/>
<dbReference type="Proteomes" id="UP000679284">
    <property type="component" value="Chromosome"/>
</dbReference>
<organism evidence="2 3">
    <name type="scientific">Falsirhodobacter algicola</name>
    <dbReference type="NCBI Taxonomy" id="2692330"/>
    <lineage>
        <taxon>Bacteria</taxon>
        <taxon>Pseudomonadati</taxon>
        <taxon>Pseudomonadota</taxon>
        <taxon>Alphaproteobacteria</taxon>
        <taxon>Rhodobacterales</taxon>
        <taxon>Paracoccaceae</taxon>
        <taxon>Falsirhodobacter</taxon>
    </lineage>
</organism>
<feature type="transmembrane region" description="Helical" evidence="1">
    <location>
        <begin position="232"/>
        <end position="252"/>
    </location>
</feature>
<dbReference type="InterPro" id="IPR038770">
    <property type="entry name" value="Na+/solute_symporter_sf"/>
</dbReference>
<evidence type="ECO:0000256" key="1">
    <source>
        <dbReference type="SAM" id="Phobius"/>
    </source>
</evidence>
<dbReference type="AlphaFoldDB" id="A0A8J8MRR7"/>
<feature type="transmembrane region" description="Helical" evidence="1">
    <location>
        <begin position="12"/>
        <end position="29"/>
    </location>
</feature>
<reference evidence="2" key="1">
    <citation type="submission" date="2020-01" db="EMBL/GenBank/DDBJ databases">
        <authorList>
            <person name="Yang Y."/>
            <person name="Kwon Y.M."/>
        </authorList>
    </citation>
    <scope>NUCLEOTIDE SEQUENCE</scope>
    <source>
        <strain evidence="2">PG104</strain>
    </source>
</reference>
<dbReference type="InterPro" id="IPR016833">
    <property type="entry name" value="Put_Na-Bile_cotransptr"/>
</dbReference>
<dbReference type="PIRSF" id="PIRSF026166">
    <property type="entry name" value="UCP026166"/>
    <property type="match status" value="1"/>
</dbReference>
<dbReference type="RefSeq" id="WP_211784740.1">
    <property type="nucleotide sequence ID" value="NZ_CP047289.1"/>
</dbReference>
<evidence type="ECO:0000313" key="2">
    <source>
        <dbReference type="EMBL" id="QUS35491.1"/>
    </source>
</evidence>
<feature type="transmembrane region" description="Helical" evidence="1">
    <location>
        <begin position="132"/>
        <end position="153"/>
    </location>
</feature>
<dbReference type="PANTHER" id="PTHR18640:SF5">
    <property type="entry name" value="SODIUM_BILE ACID COTRANSPORTER 7"/>
    <property type="match status" value="1"/>
</dbReference>
<keyword evidence="1" id="KW-0812">Transmembrane</keyword>